<evidence type="ECO:0000256" key="2">
    <source>
        <dbReference type="ARBA" id="ARBA00022803"/>
    </source>
</evidence>
<dbReference type="AlphaFoldDB" id="A0A0H5RCZ0"/>
<dbReference type="Gene3D" id="1.25.40.10">
    <property type="entry name" value="Tetratricopeptide repeat domain"/>
    <property type="match status" value="2"/>
</dbReference>
<organism evidence="4">
    <name type="scientific">Spongospora subterranea</name>
    <dbReference type="NCBI Taxonomy" id="70186"/>
    <lineage>
        <taxon>Eukaryota</taxon>
        <taxon>Sar</taxon>
        <taxon>Rhizaria</taxon>
        <taxon>Endomyxa</taxon>
        <taxon>Phytomyxea</taxon>
        <taxon>Plasmodiophorida</taxon>
        <taxon>Plasmodiophoridae</taxon>
        <taxon>Spongospora</taxon>
    </lineage>
</organism>
<dbReference type="Pfam" id="PF12796">
    <property type="entry name" value="Ank_2"/>
    <property type="match status" value="1"/>
</dbReference>
<dbReference type="InterPro" id="IPR036770">
    <property type="entry name" value="Ankyrin_rpt-contain_sf"/>
</dbReference>
<sequence>MRGLDSCLVEQHNIQGLGPVPDQNATADEVAAFAERLHSSFGCLESTIELYDRAIALRPSSGEFHLSRAFLNMYSRNDSAALVDSANALTLNPSLMLASYIRATVLFDMSRKTQTASGRSYHSENDVALRRESVDVFQNVELQYRSLFGFPVPSGVDPRLLLGRLYALRRIGSPQEAREFLESLLHAWEAPSMQVWVDVAAINTYQELGMTESAGQHLMYCMHRVACHPLALSWIVYNQALKIDPLCALSLYQRAFRLFFNVQHSPRCQHAVDYVNRISGCHDKLGAKERALKVLTVGLEQYPNSPSLLHARGLIYSDAGKTDEALSDMWAAKGADPKNLSRYNSIMAVLGDARRFEAMWVVADHVIQLHGGIQACADMCFLSMVVISGTVQEMYGHARQASDRMLTLQRFLAQGDMEFVSMHRVRLFAGMWGFMQRKRRANEWLTQTTILMKQRRIVDLYGYLCRAVHGISAESIDWPVSSDGCTALFWAASECTDRPELADSLITFAGADVDFRNCSGRTALAYAIQNNHPRIAQALVADGASIHSRDCFGNTALSYLGEKGDLKVMERALYEGGLQYQAKREAVMADVSAIVMAGPYRGLDANSFSIISSFWDPSPKEVMLYMRHIIHRSQRCSRT</sequence>
<evidence type="ECO:0000313" key="4">
    <source>
        <dbReference type="EMBL" id="CRZ11467.1"/>
    </source>
</evidence>
<dbReference type="PANTHER" id="PTHR44858">
    <property type="entry name" value="TETRATRICOPEPTIDE REPEAT PROTEIN 6"/>
    <property type="match status" value="1"/>
</dbReference>
<keyword evidence="1" id="KW-0677">Repeat</keyword>
<dbReference type="SUPFAM" id="SSF48403">
    <property type="entry name" value="Ankyrin repeat"/>
    <property type="match status" value="1"/>
</dbReference>
<dbReference type="InterPro" id="IPR002110">
    <property type="entry name" value="Ankyrin_rpt"/>
</dbReference>
<dbReference type="SUPFAM" id="SSF48452">
    <property type="entry name" value="TPR-like"/>
    <property type="match status" value="1"/>
</dbReference>
<feature type="repeat" description="ANK" evidence="3">
    <location>
        <begin position="519"/>
        <end position="551"/>
    </location>
</feature>
<dbReference type="EMBL" id="HACM01011025">
    <property type="protein sequence ID" value="CRZ11467.1"/>
    <property type="molecule type" value="Transcribed_RNA"/>
</dbReference>
<dbReference type="Gene3D" id="1.25.40.20">
    <property type="entry name" value="Ankyrin repeat-containing domain"/>
    <property type="match status" value="1"/>
</dbReference>
<dbReference type="InterPro" id="IPR011990">
    <property type="entry name" value="TPR-like_helical_dom_sf"/>
</dbReference>
<keyword evidence="3" id="KW-0040">ANK repeat</keyword>
<evidence type="ECO:0000256" key="1">
    <source>
        <dbReference type="ARBA" id="ARBA00022737"/>
    </source>
</evidence>
<dbReference type="InterPro" id="IPR050498">
    <property type="entry name" value="Ycf3"/>
</dbReference>
<accession>A0A0H5RCZ0</accession>
<keyword evidence="2" id="KW-0802">TPR repeat</keyword>
<evidence type="ECO:0000256" key="3">
    <source>
        <dbReference type="PROSITE-ProRule" id="PRU00023"/>
    </source>
</evidence>
<dbReference type="SMART" id="SM00248">
    <property type="entry name" value="ANK"/>
    <property type="match status" value="3"/>
</dbReference>
<dbReference type="PROSITE" id="PS50088">
    <property type="entry name" value="ANK_REPEAT"/>
    <property type="match status" value="1"/>
</dbReference>
<reference evidence="4" key="1">
    <citation type="submission" date="2015-04" db="EMBL/GenBank/DDBJ databases">
        <title>The genome sequence of the plant pathogenic Rhizarian Plasmodiophora brassicae reveals insights in its biotrophic life cycle and the origin of chitin synthesis.</title>
        <authorList>
            <person name="Schwelm A."/>
            <person name="Fogelqvist J."/>
            <person name="Knaust A."/>
            <person name="Julke S."/>
            <person name="Lilja T."/>
            <person name="Dhandapani V."/>
            <person name="Bonilla-Rosso G."/>
            <person name="Karlsson M."/>
            <person name="Shevchenko A."/>
            <person name="Choi S.R."/>
            <person name="Kim H.G."/>
            <person name="Park J.Y."/>
            <person name="Lim Y.P."/>
            <person name="Ludwig-Muller J."/>
            <person name="Dixelius C."/>
        </authorList>
    </citation>
    <scope>NUCLEOTIDE SEQUENCE</scope>
    <source>
        <tissue evidence="4">Potato root galls</tissue>
    </source>
</reference>
<proteinExistence type="predicted"/>
<name>A0A0H5RCZ0_9EUKA</name>
<dbReference type="PANTHER" id="PTHR44858:SF1">
    <property type="entry name" value="UDP-N-ACETYLGLUCOSAMINE--PEPTIDE N-ACETYLGLUCOSAMINYLTRANSFERASE SPINDLY-RELATED"/>
    <property type="match status" value="1"/>
</dbReference>
<dbReference type="PROSITE" id="PS50297">
    <property type="entry name" value="ANK_REP_REGION"/>
    <property type="match status" value="1"/>
</dbReference>
<protein>
    <submittedName>
        <fullName evidence="4">Uncharacterized protein</fullName>
    </submittedName>
</protein>